<accession>A0A803KA51</accession>
<protein>
    <submittedName>
        <fullName evidence="6">Interferon, lambda receptor 1</fullName>
    </submittedName>
</protein>
<dbReference type="InterPro" id="IPR003961">
    <property type="entry name" value="FN3_dom"/>
</dbReference>
<evidence type="ECO:0000256" key="2">
    <source>
        <dbReference type="SAM" id="Phobius"/>
    </source>
</evidence>
<reference evidence="6" key="1">
    <citation type="journal article" date="2010" name="Science">
        <title>The genome of the Western clawed frog Xenopus tropicalis.</title>
        <authorList>
            <person name="Hellsten U."/>
            <person name="Harland R.M."/>
            <person name="Gilchrist M.J."/>
            <person name="Hendrix D."/>
            <person name="Jurka J."/>
            <person name="Kapitonov V."/>
            <person name="Ovcharenko I."/>
            <person name="Putnam N.H."/>
            <person name="Shu S."/>
            <person name="Taher L."/>
            <person name="Blitz I.L."/>
            <person name="Blumberg B."/>
            <person name="Dichmann D.S."/>
            <person name="Dubchak I."/>
            <person name="Amaya E."/>
            <person name="Detter J.C."/>
            <person name="Fletcher R."/>
            <person name="Gerhard D.S."/>
            <person name="Goodstein D."/>
            <person name="Graves T."/>
            <person name="Grigoriev I.V."/>
            <person name="Grimwood J."/>
            <person name="Kawashima T."/>
            <person name="Lindquist E."/>
            <person name="Lucas S.M."/>
            <person name="Mead P.E."/>
            <person name="Mitros T."/>
            <person name="Ogino H."/>
            <person name="Ohta Y."/>
            <person name="Poliakov A.V."/>
            <person name="Pollet N."/>
            <person name="Robert J."/>
            <person name="Salamov A."/>
            <person name="Sater A.K."/>
            <person name="Schmutz J."/>
            <person name="Terry A."/>
            <person name="Vize P.D."/>
            <person name="Warren W.C."/>
            <person name="Wells D."/>
            <person name="Wills A."/>
            <person name="Wilson R.K."/>
            <person name="Zimmerman L.B."/>
            <person name="Zorn A.M."/>
            <person name="Grainger R."/>
            <person name="Grammer T."/>
            <person name="Khokha M.K."/>
            <person name="Richardson P.M."/>
            <person name="Rokhsar D.S."/>
        </authorList>
    </citation>
    <scope>NUCLEOTIDE SEQUENCE [LARGE SCALE GENOMIC DNA]</scope>
    <source>
        <strain evidence="6">Nigerian</strain>
    </source>
</reference>
<dbReference type="Bgee" id="ENSXETG00000031947">
    <property type="expression patterns" value="Expressed in liver and 2 other cell types or tissues"/>
</dbReference>
<dbReference type="InterPro" id="IPR050650">
    <property type="entry name" value="Type-II_Cytokine-TF_Rcpt"/>
</dbReference>
<feature type="domain" description="Fibronectin type-III" evidence="4">
    <location>
        <begin position="9"/>
        <end position="131"/>
    </location>
</feature>
<evidence type="ECO:0000256" key="3">
    <source>
        <dbReference type="SAM" id="SignalP"/>
    </source>
</evidence>
<sequence>MSVWFTWAFLISQCFVLQIAGLLHPPLNVTTISRNFRLFLTWAPDPRNPPNVSYQVAYRYMFIEKNYINGHISRRSMQLYMTTKVQRNSKWNKKNCRNITGKECDLTCLFDYTHNYIVGVRTKFGSSMSKWEEIKDISYIFTVDPEAPTLEVKFVDKSMYINAAVKTPHCIKDIYNLKYNIEASLNNAPKQIKFKEVKMNSAVILDTTGLSGNYCVEALTVFTMEQKKISQPSKPFCHLFKDEEYNSGHNWSFAVLILFPILLISGILLYCYIKSRHPGEAKRPVALDFSRFSRELCTSEFSEMTPQQYDKITTVEISGQNLNIDADYELSHFRYTKTHPALREFGEDGSKSQMSGGYKLSSLRSSLKDHSCERCSTSDFSCEESESSSGPHISRLLTLHDMQKTNLDHTQDEDEDKIKEPDPNELLLSTVKSDFWNMSSLGSKSFCPLNQSLSVRFETLKIEGKSGQVENSDGESSDQCFSEFEDSTEDLNEESDTEDQLSSNSNLQKLRCSGYESRGYMAR</sequence>
<feature type="compositionally biased region" description="Acidic residues" evidence="1">
    <location>
        <begin position="483"/>
        <end position="499"/>
    </location>
</feature>
<evidence type="ECO:0000259" key="4">
    <source>
        <dbReference type="Pfam" id="PF01108"/>
    </source>
</evidence>
<organism evidence="6">
    <name type="scientific">Xenopus tropicalis</name>
    <name type="common">Western clawed frog</name>
    <name type="synonym">Silurana tropicalis</name>
    <dbReference type="NCBI Taxonomy" id="8364"/>
    <lineage>
        <taxon>Eukaryota</taxon>
        <taxon>Metazoa</taxon>
        <taxon>Chordata</taxon>
        <taxon>Craniata</taxon>
        <taxon>Vertebrata</taxon>
        <taxon>Euteleostomi</taxon>
        <taxon>Amphibia</taxon>
        <taxon>Batrachia</taxon>
        <taxon>Anura</taxon>
        <taxon>Pipoidea</taxon>
        <taxon>Pipidae</taxon>
        <taxon>Xenopodinae</taxon>
        <taxon>Xenopus</taxon>
        <taxon>Silurana</taxon>
    </lineage>
</organism>
<dbReference type="InterPro" id="IPR036116">
    <property type="entry name" value="FN3_sf"/>
</dbReference>
<dbReference type="InterPro" id="IPR015373">
    <property type="entry name" value="Interferon/interleukin_rcp_dom"/>
</dbReference>
<dbReference type="AlphaFoldDB" id="A0A803KA51"/>
<dbReference type="InterPro" id="IPR013783">
    <property type="entry name" value="Ig-like_fold"/>
</dbReference>
<dbReference type="GeneTree" id="ENSGT00510000048978"/>
<evidence type="ECO:0000313" key="6">
    <source>
        <dbReference type="Ensembl" id="ENSXETP00000117259"/>
    </source>
</evidence>
<evidence type="ECO:0000259" key="5">
    <source>
        <dbReference type="Pfam" id="PF09294"/>
    </source>
</evidence>
<keyword evidence="2" id="KW-0812">Transmembrane</keyword>
<evidence type="ECO:0000256" key="1">
    <source>
        <dbReference type="SAM" id="MobiDB-lite"/>
    </source>
</evidence>
<feature type="domain" description="Interferon/interleukin receptor" evidence="5">
    <location>
        <begin position="148"/>
        <end position="238"/>
    </location>
</feature>
<dbReference type="Ensembl" id="ENSXETT00000118740">
    <property type="protein sequence ID" value="ENSXETP00000117259"/>
    <property type="gene ID" value="ENSXETG00000031947"/>
</dbReference>
<keyword evidence="3" id="KW-0732">Signal</keyword>
<feature type="chain" id="PRO_5031249808" evidence="3">
    <location>
        <begin position="22"/>
        <end position="523"/>
    </location>
</feature>
<keyword evidence="2" id="KW-0472">Membrane</keyword>
<dbReference type="Gene3D" id="2.60.40.10">
    <property type="entry name" value="Immunoglobulins"/>
    <property type="match status" value="2"/>
</dbReference>
<reference evidence="6" key="2">
    <citation type="submission" date="2021-03" db="UniProtKB">
        <authorList>
            <consortium name="Ensembl"/>
        </authorList>
    </citation>
    <scope>IDENTIFICATION</scope>
</reference>
<proteinExistence type="predicted"/>
<dbReference type="Pfam" id="PF09294">
    <property type="entry name" value="Interfer-bind"/>
    <property type="match status" value="1"/>
</dbReference>
<dbReference type="Pfam" id="PF01108">
    <property type="entry name" value="Tissue_fac"/>
    <property type="match status" value="1"/>
</dbReference>
<keyword evidence="2" id="KW-1133">Transmembrane helix</keyword>
<feature type="transmembrane region" description="Helical" evidence="2">
    <location>
        <begin position="251"/>
        <end position="273"/>
    </location>
</feature>
<gene>
    <name evidence="6" type="primary">ifnlr1</name>
</gene>
<dbReference type="PANTHER" id="PTHR20859">
    <property type="entry name" value="INTERFERON/INTERLEUKIN RECEPTOR"/>
    <property type="match status" value="1"/>
</dbReference>
<feature type="signal peptide" evidence="3">
    <location>
        <begin position="1"/>
        <end position="21"/>
    </location>
</feature>
<feature type="region of interest" description="Disordered" evidence="1">
    <location>
        <begin position="465"/>
        <end position="509"/>
    </location>
</feature>
<name>A0A803KA51_XENTR</name>
<dbReference type="SUPFAM" id="SSF49265">
    <property type="entry name" value="Fibronectin type III"/>
    <property type="match status" value="2"/>
</dbReference>
<dbReference type="PANTHER" id="PTHR20859:SF89">
    <property type="entry name" value="INTERFERON LAMBDA RECEPTOR 1 PRECURSOR"/>
    <property type="match status" value="1"/>
</dbReference>
<dbReference type="InParanoid" id="A0A803KA51"/>